<dbReference type="InterPro" id="IPR001506">
    <property type="entry name" value="Peptidase_M12A"/>
</dbReference>
<evidence type="ECO:0000259" key="12">
    <source>
        <dbReference type="PROSITE" id="PS51864"/>
    </source>
</evidence>
<dbReference type="Pfam" id="PF01400">
    <property type="entry name" value="Astacin"/>
    <property type="match status" value="1"/>
</dbReference>
<keyword evidence="2 9" id="KW-0645">Protease</keyword>
<dbReference type="Gene3D" id="2.60.120.290">
    <property type="entry name" value="Spermadhesin, CUB domain"/>
    <property type="match status" value="1"/>
</dbReference>
<dbReference type="Pfam" id="PF00431">
    <property type="entry name" value="CUB"/>
    <property type="match status" value="1"/>
</dbReference>
<evidence type="ECO:0000256" key="7">
    <source>
        <dbReference type="ARBA" id="ARBA00023157"/>
    </source>
</evidence>
<evidence type="ECO:0000313" key="13">
    <source>
        <dbReference type="Proteomes" id="UP000887565"/>
    </source>
</evidence>
<keyword evidence="4 9" id="KW-0378">Hydrolase</keyword>
<evidence type="ECO:0000256" key="3">
    <source>
        <dbReference type="ARBA" id="ARBA00022723"/>
    </source>
</evidence>
<evidence type="ECO:0000256" key="10">
    <source>
        <dbReference type="RuleBase" id="RU361183"/>
    </source>
</evidence>
<keyword evidence="13" id="KW-1185">Reference proteome</keyword>
<name>A0A915KZN5_ROMCU</name>
<sequence>MKSVCCLSSLVNSRLNVVCTLKSIQKPACSLWHCLPVQPSGQKQTSLEQVPPFWHGQLLSEDCAATIKNKDATKIKRRKYLCAATKERNFIKLAIQYWENVTCLTFELTDDEPYWSRLVFKKSLACSSTHVGRAPYFGVQYIYLSDMCTFKLGTIVHELGHALGLKHTQNRADRDSHVQILYENVPESSTMKDYPIDSQSLFNLSEIPYDYGSIMHYSGYKIKSGKIKTVIRPRIPAYQKTLGNRNYLSFYDVKAVNVIHKCERFLCGGLITLGNNESKYLQTPDWMSLLPGAHYGQECTWLIQAPVGKIVEFRFRDALIMDQGETFPIYDEFPWFRSSSLSPNRCLDYVEVKNASDMANTGMRFCGRRAPIGPIYSESNEMMVLFRCRHAASIGFAAILEAVRPSDKSDEELSHFL</sequence>
<keyword evidence="7 9" id="KW-1015">Disulfide bond</keyword>
<dbReference type="SUPFAM" id="SSF49854">
    <property type="entry name" value="Spermadhesin, CUB domain"/>
    <property type="match status" value="1"/>
</dbReference>
<dbReference type="PANTHER" id="PTHR10127">
    <property type="entry name" value="DISCOIDIN, CUB, EGF, LAMININ , AND ZINC METALLOPROTEASE DOMAIN CONTAINING"/>
    <property type="match status" value="1"/>
</dbReference>
<reference evidence="14" key="1">
    <citation type="submission" date="2022-11" db="UniProtKB">
        <authorList>
            <consortium name="WormBaseParasite"/>
        </authorList>
    </citation>
    <scope>IDENTIFICATION</scope>
</reference>
<dbReference type="GO" id="GO:0008270">
    <property type="term" value="F:zinc ion binding"/>
    <property type="evidence" value="ECO:0007669"/>
    <property type="project" value="UniProtKB-UniRule"/>
</dbReference>
<dbReference type="PROSITE" id="PS51864">
    <property type="entry name" value="ASTACIN"/>
    <property type="match status" value="1"/>
</dbReference>
<dbReference type="InterPro" id="IPR035914">
    <property type="entry name" value="Sperma_CUB_dom_sf"/>
</dbReference>
<keyword evidence="6 9" id="KW-0482">Metalloprotease</keyword>
<evidence type="ECO:0000256" key="4">
    <source>
        <dbReference type="ARBA" id="ARBA00022801"/>
    </source>
</evidence>
<comment type="caution">
    <text evidence="8">Lacks conserved residue(s) required for the propagation of feature annotation.</text>
</comment>
<keyword evidence="5 9" id="KW-0862">Zinc</keyword>
<feature type="disulfide bond" evidence="9">
    <location>
        <begin position="126"/>
        <end position="148"/>
    </location>
</feature>
<dbReference type="InterPro" id="IPR024079">
    <property type="entry name" value="MetalloPept_cat_dom_sf"/>
</dbReference>
<comment type="cofactor">
    <cofactor evidence="9 10">
        <name>Zn(2+)</name>
        <dbReference type="ChEBI" id="CHEBI:29105"/>
    </cofactor>
    <text evidence="9 10">Binds 1 zinc ion per subunit.</text>
</comment>
<protein>
    <recommendedName>
        <fullName evidence="10">Metalloendopeptidase</fullName>
        <ecNumber evidence="10">3.4.24.-</ecNumber>
    </recommendedName>
</protein>
<dbReference type="Proteomes" id="UP000887565">
    <property type="component" value="Unplaced"/>
</dbReference>
<dbReference type="OMA" id="TSWEANS"/>
<evidence type="ECO:0000256" key="8">
    <source>
        <dbReference type="PROSITE-ProRule" id="PRU00059"/>
    </source>
</evidence>
<dbReference type="AlphaFoldDB" id="A0A915KZN5"/>
<dbReference type="PROSITE" id="PS01180">
    <property type="entry name" value="CUB"/>
    <property type="match status" value="1"/>
</dbReference>
<feature type="binding site" evidence="9">
    <location>
        <position position="167"/>
    </location>
    <ligand>
        <name>Zn(2+)</name>
        <dbReference type="ChEBI" id="CHEBI:29105"/>
        <note>catalytic</note>
    </ligand>
</feature>
<keyword evidence="1" id="KW-0245">EGF-like domain</keyword>
<dbReference type="SMART" id="SM00042">
    <property type="entry name" value="CUB"/>
    <property type="match status" value="1"/>
</dbReference>
<evidence type="ECO:0000256" key="1">
    <source>
        <dbReference type="ARBA" id="ARBA00022536"/>
    </source>
</evidence>
<evidence type="ECO:0000256" key="9">
    <source>
        <dbReference type="PROSITE-ProRule" id="PRU01211"/>
    </source>
</evidence>
<evidence type="ECO:0000256" key="2">
    <source>
        <dbReference type="ARBA" id="ARBA00022670"/>
    </source>
</evidence>
<dbReference type="InterPro" id="IPR000859">
    <property type="entry name" value="CUB_dom"/>
</dbReference>
<feature type="binding site" evidence="9">
    <location>
        <position position="157"/>
    </location>
    <ligand>
        <name>Zn(2+)</name>
        <dbReference type="ChEBI" id="CHEBI:29105"/>
        <note>catalytic</note>
    </ligand>
</feature>
<feature type="binding site" evidence="9">
    <location>
        <position position="161"/>
    </location>
    <ligand>
        <name>Zn(2+)</name>
        <dbReference type="ChEBI" id="CHEBI:29105"/>
        <note>catalytic</note>
    </ligand>
</feature>
<dbReference type="GO" id="GO:0006508">
    <property type="term" value="P:proteolysis"/>
    <property type="evidence" value="ECO:0007669"/>
    <property type="project" value="UniProtKB-KW"/>
</dbReference>
<proteinExistence type="predicted"/>
<feature type="active site" evidence="9">
    <location>
        <position position="158"/>
    </location>
</feature>
<feature type="domain" description="Peptidase M12A" evidence="12">
    <location>
        <begin position="65"/>
        <end position="263"/>
    </location>
</feature>
<accession>A0A915KZN5</accession>
<keyword evidence="3 9" id="KW-0479">Metal-binding</keyword>
<dbReference type="InterPro" id="IPR006026">
    <property type="entry name" value="Peptidase_Metallo"/>
</dbReference>
<dbReference type="Gene3D" id="3.40.390.10">
    <property type="entry name" value="Collagenase (Catalytic Domain)"/>
    <property type="match status" value="1"/>
</dbReference>
<dbReference type="PRINTS" id="PR00480">
    <property type="entry name" value="ASTACIN"/>
</dbReference>
<organism evidence="13 14">
    <name type="scientific">Romanomermis culicivorax</name>
    <name type="common">Nematode worm</name>
    <dbReference type="NCBI Taxonomy" id="13658"/>
    <lineage>
        <taxon>Eukaryota</taxon>
        <taxon>Metazoa</taxon>
        <taxon>Ecdysozoa</taxon>
        <taxon>Nematoda</taxon>
        <taxon>Enoplea</taxon>
        <taxon>Dorylaimia</taxon>
        <taxon>Mermithida</taxon>
        <taxon>Mermithoidea</taxon>
        <taxon>Mermithidae</taxon>
        <taxon>Romanomermis</taxon>
    </lineage>
</organism>
<dbReference type="WBParaSite" id="nRc.2.0.1.t42972-RA">
    <property type="protein sequence ID" value="nRc.2.0.1.t42972-RA"/>
    <property type="gene ID" value="nRc.2.0.1.g42972"/>
</dbReference>
<evidence type="ECO:0000256" key="5">
    <source>
        <dbReference type="ARBA" id="ARBA00022833"/>
    </source>
</evidence>
<dbReference type="SMART" id="SM00235">
    <property type="entry name" value="ZnMc"/>
    <property type="match status" value="1"/>
</dbReference>
<evidence type="ECO:0000313" key="14">
    <source>
        <dbReference type="WBParaSite" id="nRc.2.0.1.t42972-RA"/>
    </source>
</evidence>
<dbReference type="EC" id="3.4.24.-" evidence="10"/>
<evidence type="ECO:0000256" key="6">
    <source>
        <dbReference type="ARBA" id="ARBA00023049"/>
    </source>
</evidence>
<dbReference type="CDD" id="cd00041">
    <property type="entry name" value="CUB"/>
    <property type="match status" value="1"/>
</dbReference>
<evidence type="ECO:0000259" key="11">
    <source>
        <dbReference type="PROSITE" id="PS01180"/>
    </source>
</evidence>
<dbReference type="SUPFAM" id="SSF55486">
    <property type="entry name" value="Metalloproteases ('zincins'), catalytic domain"/>
    <property type="match status" value="1"/>
</dbReference>
<dbReference type="GO" id="GO:0004222">
    <property type="term" value="F:metalloendopeptidase activity"/>
    <property type="evidence" value="ECO:0007669"/>
    <property type="project" value="UniProtKB-UniRule"/>
</dbReference>
<dbReference type="PANTHER" id="PTHR10127:SF780">
    <property type="entry name" value="METALLOENDOPEPTIDASE"/>
    <property type="match status" value="1"/>
</dbReference>
<feature type="domain" description="CUB" evidence="11">
    <location>
        <begin position="267"/>
        <end position="403"/>
    </location>
</feature>